<gene>
    <name evidence="6" type="ORF">AB0301_09215</name>
</gene>
<evidence type="ECO:0000259" key="4">
    <source>
        <dbReference type="Pfam" id="PF00534"/>
    </source>
</evidence>
<dbReference type="SUPFAM" id="SSF53756">
    <property type="entry name" value="UDP-Glycosyltransferase/glycogen phosphorylase"/>
    <property type="match status" value="1"/>
</dbReference>
<evidence type="ECO:0000256" key="2">
    <source>
        <dbReference type="ARBA" id="ARBA00022676"/>
    </source>
</evidence>
<keyword evidence="3 6" id="KW-0808">Transferase</keyword>
<proteinExistence type="inferred from homology"/>
<comment type="similarity">
    <text evidence="1">Belongs to the glycosyltransferase group 1 family. Glycosyltransferase 4 subfamily.</text>
</comment>
<dbReference type="InterPro" id="IPR029044">
    <property type="entry name" value="Nucleotide-diphossugar_trans"/>
</dbReference>
<comment type="caution">
    <text evidence="6">The sequence shown here is derived from an EMBL/GenBank/DDBJ whole genome shotgun (WGS) entry which is preliminary data.</text>
</comment>
<accession>A0ABV3LH48</accession>
<dbReference type="Proteomes" id="UP001553715">
    <property type="component" value="Unassembled WGS sequence"/>
</dbReference>
<dbReference type="Gene3D" id="3.40.50.2000">
    <property type="entry name" value="Glycogen Phosphorylase B"/>
    <property type="match status" value="2"/>
</dbReference>
<organism evidence="6 7">
    <name type="scientific">Microbacterium profundi</name>
    <dbReference type="NCBI Taxonomy" id="450380"/>
    <lineage>
        <taxon>Bacteria</taxon>
        <taxon>Bacillati</taxon>
        <taxon>Actinomycetota</taxon>
        <taxon>Actinomycetes</taxon>
        <taxon>Micrococcales</taxon>
        <taxon>Microbacteriaceae</taxon>
        <taxon>Microbacterium</taxon>
    </lineage>
</organism>
<dbReference type="Pfam" id="PF00534">
    <property type="entry name" value="Glycos_transf_1"/>
    <property type="match status" value="1"/>
</dbReference>
<evidence type="ECO:0000256" key="1">
    <source>
        <dbReference type="ARBA" id="ARBA00009481"/>
    </source>
</evidence>
<dbReference type="PANTHER" id="PTHR12526:SF640">
    <property type="entry name" value="COLANIC ACID BIOSYNTHESIS GLYCOSYLTRANSFERASE WCAL-RELATED"/>
    <property type="match status" value="1"/>
</dbReference>
<dbReference type="EMBL" id="JBFBMH010000011">
    <property type="protein sequence ID" value="MEW1975240.1"/>
    <property type="molecule type" value="Genomic_DNA"/>
</dbReference>
<dbReference type="SUPFAM" id="SSF53448">
    <property type="entry name" value="Nucleotide-diphospho-sugar transferases"/>
    <property type="match status" value="1"/>
</dbReference>
<reference evidence="6 7" key="1">
    <citation type="submission" date="2024-06" db="EMBL/GenBank/DDBJ databases">
        <title>The Natural Products Discovery Center: Release of the First 8490 Sequenced Strains for Exploring Actinobacteria Biosynthetic Diversity.</title>
        <authorList>
            <person name="Kalkreuter E."/>
            <person name="Kautsar S.A."/>
            <person name="Yang D."/>
            <person name="Bader C.D."/>
            <person name="Teijaro C.N."/>
            <person name="Fluegel L."/>
            <person name="Davis C.M."/>
            <person name="Simpson J.R."/>
            <person name="Lauterbach L."/>
            <person name="Steele A.D."/>
            <person name="Gui C."/>
            <person name="Meng S."/>
            <person name="Li G."/>
            <person name="Viehrig K."/>
            <person name="Ye F."/>
            <person name="Su P."/>
            <person name="Kiefer A.F."/>
            <person name="Nichols A."/>
            <person name="Cepeda A.J."/>
            <person name="Yan W."/>
            <person name="Fan B."/>
            <person name="Jiang Y."/>
            <person name="Adhikari A."/>
            <person name="Zheng C.-J."/>
            <person name="Schuster L."/>
            <person name="Cowan T.M."/>
            <person name="Smanski M.J."/>
            <person name="Chevrette M.G."/>
            <person name="De Carvalho L.P.S."/>
            <person name="Shen B."/>
        </authorList>
    </citation>
    <scope>NUCLEOTIDE SEQUENCE [LARGE SCALE GENOMIC DNA]</scope>
    <source>
        <strain evidence="6 7">NPDC077434</strain>
    </source>
</reference>
<feature type="domain" description="Glycosyl transferase family 1" evidence="4">
    <location>
        <begin position="185"/>
        <end position="330"/>
    </location>
</feature>
<keyword evidence="2 6" id="KW-0328">Glycosyltransferase</keyword>
<dbReference type="PANTHER" id="PTHR12526">
    <property type="entry name" value="GLYCOSYLTRANSFERASE"/>
    <property type="match status" value="1"/>
</dbReference>
<evidence type="ECO:0000259" key="5">
    <source>
        <dbReference type="Pfam" id="PF00535"/>
    </source>
</evidence>
<dbReference type="Pfam" id="PF00535">
    <property type="entry name" value="Glycos_transf_2"/>
    <property type="match status" value="1"/>
</dbReference>
<dbReference type="EC" id="2.4.-.-" evidence="6"/>
<dbReference type="InterPro" id="IPR001296">
    <property type="entry name" value="Glyco_trans_1"/>
</dbReference>
<dbReference type="GO" id="GO:0016757">
    <property type="term" value="F:glycosyltransferase activity"/>
    <property type="evidence" value="ECO:0007669"/>
    <property type="project" value="UniProtKB-KW"/>
</dbReference>
<keyword evidence="7" id="KW-1185">Reference proteome</keyword>
<evidence type="ECO:0000256" key="3">
    <source>
        <dbReference type="ARBA" id="ARBA00022679"/>
    </source>
</evidence>
<name>A0ABV3LH48_9MICO</name>
<dbReference type="CDD" id="cd03801">
    <property type="entry name" value="GT4_PimA-like"/>
    <property type="match status" value="1"/>
</dbReference>
<dbReference type="Gene3D" id="3.90.550.10">
    <property type="entry name" value="Spore Coat Polysaccharide Biosynthesis Protein SpsA, Chain A"/>
    <property type="match status" value="1"/>
</dbReference>
<evidence type="ECO:0000313" key="7">
    <source>
        <dbReference type="Proteomes" id="UP001553715"/>
    </source>
</evidence>
<dbReference type="RefSeq" id="WP_206494351.1">
    <property type="nucleotide sequence ID" value="NZ_JBFBMH010000011.1"/>
</dbReference>
<dbReference type="CDD" id="cd00761">
    <property type="entry name" value="Glyco_tranf_GTA_type"/>
    <property type="match status" value="1"/>
</dbReference>
<sequence>MKVLVVTTWLPTRDAPEIGKFVASDIELLSRDHDVQVIHLSAGGITLPIGGERVSLTTVPMTPSNPLSVWKAARVIRERALSVDVVHTMAVSALLPFIVGRPPTPWVHTEHWSALLSPTTTGIVARAAIPLVSRMLVVPDVVIAVGHELAAVIRTARRRPTVVIPNAVERPELLHDRPGGGEVALVGVGGLIRRKGPDIAIRAVAELRSRGRAARLVWAGDGPMREELTQLAERLGIGEHVDLRGRVSPDRIGALLAESDAFLLPTTVETFGVAIAEALVAGRPVIVGANGEQSSFVGEPDGVLVHEQTAEAYADGVERALLLNADRSAAEIASRARALFDNDARRGGCSDAYALAGARRVGPDVDVIIAVHDPRRRIDRAVRSALTSTSVERVIVVCHGLETGPIEAATGIEDGRVEFVQFDDGVRSPAGPFNHGLDIASGRFVVILGSDDELTAGAVDAWRRTAERERADVVIAPLRHDNGSRVPTPPTVRSRGLRGSRDRLAYRTAPLGLFARDSVGSLRLTPRLATGEDLAFTARIWFGTTRVNMHTGPGDYIIHDGDDRVTFARRALSDELRAVELLARDPWACALPDDDRTALAVKLWRITVFGAVHYRGSEWEEGDRVWLAGLVSSLRDFAPRALNVLSRADAALVEGLADPAVADLEIDIRSRRRRRFTSPAALLPSRLASVLAREAPLRFIAATWWASRR</sequence>
<evidence type="ECO:0000313" key="6">
    <source>
        <dbReference type="EMBL" id="MEW1975240.1"/>
    </source>
</evidence>
<feature type="domain" description="Glycosyltransferase 2-like" evidence="5">
    <location>
        <begin position="367"/>
        <end position="501"/>
    </location>
</feature>
<dbReference type="InterPro" id="IPR001173">
    <property type="entry name" value="Glyco_trans_2-like"/>
</dbReference>
<protein>
    <submittedName>
        <fullName evidence="6">Glycosyltransferase</fullName>
        <ecNumber evidence="6">2.4.-.-</ecNumber>
    </submittedName>
</protein>